<evidence type="ECO:0000256" key="3">
    <source>
        <dbReference type="ARBA" id="ARBA00022980"/>
    </source>
</evidence>
<dbReference type="GO" id="GO:0032543">
    <property type="term" value="P:mitochondrial translation"/>
    <property type="evidence" value="ECO:0007669"/>
    <property type="project" value="TreeGrafter"/>
</dbReference>
<evidence type="ECO:0000256" key="4">
    <source>
        <dbReference type="ARBA" id="ARBA00023128"/>
    </source>
</evidence>
<reference evidence="9 10" key="1">
    <citation type="journal article" date="2019" name="BMC Genomics">
        <title>Chromosome level assembly and comparative genome analysis confirm lager-brewing yeasts originated from a single hybridization.</title>
        <authorList>
            <person name="Salazar A.N."/>
            <person name="Gorter de Vries A.R."/>
            <person name="van den Broek M."/>
            <person name="Brouwers N."/>
            <person name="de la Torre Cortes P."/>
            <person name="Kuijpers N.G.A."/>
            <person name="Daran J.G."/>
            <person name="Abeel T."/>
        </authorList>
    </citation>
    <scope>NUCLEOTIDE SEQUENCE [LARGE SCALE GENOMIC DNA]</scope>
    <source>
        <strain evidence="9 10">CBS 1483</strain>
    </source>
</reference>
<evidence type="ECO:0000313" key="9">
    <source>
        <dbReference type="EMBL" id="QID81368.1"/>
    </source>
</evidence>
<protein>
    <recommendedName>
        <fullName evidence="6">Large ribosomal subunit protein uL29m</fullName>
    </recommendedName>
    <alternativeName>
        <fullName evidence="7">54S ribosomal protein L4, mitochondrial</fullName>
    </alternativeName>
</protein>
<dbReference type="GO" id="GO:0005762">
    <property type="term" value="C:mitochondrial large ribosomal subunit"/>
    <property type="evidence" value="ECO:0007669"/>
    <property type="project" value="TreeGrafter"/>
</dbReference>
<feature type="compositionally biased region" description="Polar residues" evidence="8">
    <location>
        <begin position="38"/>
        <end position="48"/>
    </location>
</feature>
<evidence type="ECO:0000256" key="6">
    <source>
        <dbReference type="ARBA" id="ARBA00035289"/>
    </source>
</evidence>
<dbReference type="SMR" id="A0A6C1DWD0"/>
<evidence type="ECO:0000313" key="10">
    <source>
        <dbReference type="Proteomes" id="UP000501346"/>
    </source>
</evidence>
<sequence>MWKRSFHSQGGPLRARTKFTKPKPKQPVLPKDKIRPPTQLTHHSNNLRITEPIPPTTSNLRCPDDHPLWQFFSNKKFIRSADDLPPSSHIRPWSIPELRHKSFNDLHSLWYNCLREQNVLARENHLLKNIVGSTHDEFSELSNSIRTTMWQIRHVLNERELAYSASREFLQDESERKKFLDTLANDYFLNKDIPDDEVASMLTRFQLAIFGISETIQDNTVDINFIDGIKFLANLKLQRFKDSNDLISEISQEPITDVGESFILFTSDFEPHAVQEACVAIKDLRKSPDNKVPKLDELPTVRKYLKQLIHASSVEQATA</sequence>
<evidence type="ECO:0000256" key="7">
    <source>
        <dbReference type="ARBA" id="ARBA00035399"/>
    </source>
</evidence>
<keyword evidence="3 9" id="KW-0689">Ribosomal protein</keyword>
<dbReference type="Gene3D" id="6.10.330.20">
    <property type="match status" value="1"/>
</dbReference>
<dbReference type="InterPro" id="IPR038340">
    <property type="entry name" value="MRP-L47_sf"/>
</dbReference>
<evidence type="ECO:0000256" key="5">
    <source>
        <dbReference type="ARBA" id="ARBA00023274"/>
    </source>
</evidence>
<feature type="compositionally biased region" description="Basic residues" evidence="8">
    <location>
        <begin position="15"/>
        <end position="24"/>
    </location>
</feature>
<keyword evidence="5" id="KW-0687">Ribonucleoprotein</keyword>
<dbReference type="AlphaFoldDB" id="A0A6C1DWD0"/>
<dbReference type="Pfam" id="PF06984">
    <property type="entry name" value="MRP-L47"/>
    <property type="match status" value="1"/>
</dbReference>
<name>A0A6C1DWD0_SACPS</name>
<dbReference type="PANTHER" id="PTHR21183">
    <property type="entry name" value="RIBOSOMAL PROTEIN L47, MITOCHONDRIAL-RELATED"/>
    <property type="match status" value="1"/>
</dbReference>
<evidence type="ECO:0000256" key="1">
    <source>
        <dbReference type="ARBA" id="ARBA00004173"/>
    </source>
</evidence>
<dbReference type="OrthoDB" id="270763at2759"/>
<dbReference type="InterPro" id="IPR010729">
    <property type="entry name" value="Ribosomal_uL29_mit"/>
</dbReference>
<comment type="similarity">
    <text evidence="2">Belongs to the universal ribosomal protein uL29 family.</text>
</comment>
<organism evidence="9 10">
    <name type="scientific">Saccharomyces pastorianus</name>
    <name type="common">Lager yeast</name>
    <name type="synonym">Saccharomyces cerevisiae x Saccharomyces eubayanus</name>
    <dbReference type="NCBI Taxonomy" id="27292"/>
    <lineage>
        <taxon>Eukaryota</taxon>
        <taxon>Fungi</taxon>
        <taxon>Dikarya</taxon>
        <taxon>Ascomycota</taxon>
        <taxon>Saccharomycotina</taxon>
        <taxon>Saccharomycetes</taxon>
        <taxon>Saccharomycetales</taxon>
        <taxon>Saccharomycetaceae</taxon>
        <taxon>Saccharomyces</taxon>
    </lineage>
</organism>
<keyword evidence="4" id="KW-0496">Mitochondrion</keyword>
<feature type="region of interest" description="Disordered" evidence="8">
    <location>
        <begin position="1"/>
        <end position="55"/>
    </location>
</feature>
<keyword evidence="10" id="KW-1185">Reference proteome</keyword>
<accession>A0A6C1DWD0</accession>
<proteinExistence type="inferred from homology"/>
<dbReference type="Proteomes" id="UP000501346">
    <property type="component" value="Chromosome ScXII"/>
</dbReference>
<comment type="subcellular location">
    <subcellularLocation>
        <location evidence="1">Mitochondrion</location>
    </subcellularLocation>
</comment>
<evidence type="ECO:0000256" key="8">
    <source>
        <dbReference type="SAM" id="MobiDB-lite"/>
    </source>
</evidence>
<dbReference type="GO" id="GO:0003735">
    <property type="term" value="F:structural constituent of ribosome"/>
    <property type="evidence" value="ECO:0007669"/>
    <property type="project" value="InterPro"/>
</dbReference>
<dbReference type="PANTHER" id="PTHR21183:SF18">
    <property type="entry name" value="LARGE RIBOSOMAL SUBUNIT PROTEIN UL29M"/>
    <property type="match status" value="1"/>
</dbReference>
<gene>
    <name evidence="9" type="primary">MRPL4_1</name>
    <name evidence="9" type="ORF">GRS66_003743</name>
</gene>
<dbReference type="Gene3D" id="6.10.140.1190">
    <property type="match status" value="1"/>
</dbReference>
<dbReference type="EMBL" id="CP048993">
    <property type="protein sequence ID" value="QID81368.1"/>
    <property type="molecule type" value="Genomic_DNA"/>
</dbReference>
<evidence type="ECO:0000256" key="2">
    <source>
        <dbReference type="ARBA" id="ARBA00009254"/>
    </source>
</evidence>